<dbReference type="SUPFAM" id="SSF46785">
    <property type="entry name" value="Winged helix' DNA-binding domain"/>
    <property type="match status" value="1"/>
</dbReference>
<name>A0A2W5C6G9_9SPHN</name>
<feature type="domain" description="HTH marR-type" evidence="1">
    <location>
        <begin position="238"/>
        <end position="288"/>
    </location>
</feature>
<gene>
    <name evidence="2" type="ORF">DI623_08820</name>
</gene>
<reference evidence="2 3" key="1">
    <citation type="submission" date="2017-08" db="EMBL/GenBank/DDBJ databases">
        <title>Infants hospitalized years apart are colonized by the same room-sourced microbial strains.</title>
        <authorList>
            <person name="Brooks B."/>
            <person name="Olm M.R."/>
            <person name="Firek B.A."/>
            <person name="Baker R."/>
            <person name="Thomas B.C."/>
            <person name="Morowitz M.J."/>
            <person name="Banfield J.F."/>
        </authorList>
    </citation>
    <scope>NUCLEOTIDE SEQUENCE [LARGE SCALE GENOMIC DNA]</scope>
    <source>
        <strain evidence="2">S2_018_000_R2_101</strain>
    </source>
</reference>
<accession>A0A2W5C6G9</accession>
<organism evidence="2 3">
    <name type="scientific">Sphingomonas sanxanigenens</name>
    <dbReference type="NCBI Taxonomy" id="397260"/>
    <lineage>
        <taxon>Bacteria</taxon>
        <taxon>Pseudomonadati</taxon>
        <taxon>Pseudomonadota</taxon>
        <taxon>Alphaproteobacteria</taxon>
        <taxon>Sphingomonadales</taxon>
        <taxon>Sphingomonadaceae</taxon>
        <taxon>Sphingomonas</taxon>
    </lineage>
</organism>
<evidence type="ECO:0000313" key="3">
    <source>
        <dbReference type="Proteomes" id="UP000249066"/>
    </source>
</evidence>
<protein>
    <submittedName>
        <fullName evidence="2">MarR family transcriptional regulator</fullName>
    </submittedName>
</protein>
<sequence>MRSAERNELSGPGFRPFATRPRIALCVADAGHRHVLAGALDALDVAAEWIAPGDSDPLASTGAADLLLWSAPPPRLDIADMLLDRAALGDFALLVALPDADLDSWADAIGRRGVDVAAASDMEALVRVIGRVRSGARAQRARQGEDDPVRRLRDLGDEVARIAQALAAIPPHPDMVGEPASGYRAQPADTPRPVTAATVRGIIRARRLRDQYFAADLFADPAWDMLLDLTAAQLEGHDVAVSSLCIAASVPATTALRWISAMTEQGLLERHADPADRRRIFVRLSAEAEERMRALIAALVRTGGPVV</sequence>
<dbReference type="InterPro" id="IPR036390">
    <property type="entry name" value="WH_DNA-bd_sf"/>
</dbReference>
<dbReference type="EMBL" id="QFNN01000044">
    <property type="protein sequence ID" value="PZO89838.1"/>
    <property type="molecule type" value="Genomic_DNA"/>
</dbReference>
<dbReference type="Pfam" id="PF13463">
    <property type="entry name" value="HTH_27"/>
    <property type="match status" value="1"/>
</dbReference>
<dbReference type="GO" id="GO:0003700">
    <property type="term" value="F:DNA-binding transcription factor activity"/>
    <property type="evidence" value="ECO:0007669"/>
    <property type="project" value="InterPro"/>
</dbReference>
<evidence type="ECO:0000313" key="2">
    <source>
        <dbReference type="EMBL" id="PZO89838.1"/>
    </source>
</evidence>
<dbReference type="InterPro" id="IPR036388">
    <property type="entry name" value="WH-like_DNA-bd_sf"/>
</dbReference>
<comment type="caution">
    <text evidence="2">The sequence shown here is derived from an EMBL/GenBank/DDBJ whole genome shotgun (WGS) entry which is preliminary data.</text>
</comment>
<dbReference type="AlphaFoldDB" id="A0A2W5C6G9"/>
<dbReference type="Proteomes" id="UP000249066">
    <property type="component" value="Unassembled WGS sequence"/>
</dbReference>
<dbReference type="InterPro" id="IPR000835">
    <property type="entry name" value="HTH_MarR-typ"/>
</dbReference>
<evidence type="ECO:0000259" key="1">
    <source>
        <dbReference type="Pfam" id="PF13463"/>
    </source>
</evidence>
<dbReference type="Gene3D" id="1.10.10.10">
    <property type="entry name" value="Winged helix-like DNA-binding domain superfamily/Winged helix DNA-binding domain"/>
    <property type="match status" value="1"/>
</dbReference>
<proteinExistence type="predicted"/>